<dbReference type="Proteomes" id="UP001254759">
    <property type="component" value="Unassembled WGS sequence"/>
</dbReference>
<dbReference type="Gene3D" id="2.40.128.640">
    <property type="match status" value="1"/>
</dbReference>
<feature type="chain" id="PRO_5046510524" evidence="1">
    <location>
        <begin position="22"/>
        <end position="150"/>
    </location>
</feature>
<evidence type="ECO:0000256" key="1">
    <source>
        <dbReference type="SAM" id="SignalP"/>
    </source>
</evidence>
<reference evidence="2 3" key="1">
    <citation type="submission" date="2023-07" db="EMBL/GenBank/DDBJ databases">
        <title>Sorghum-associated microbial communities from plants grown in Nebraska, USA.</title>
        <authorList>
            <person name="Schachtman D."/>
        </authorList>
    </citation>
    <scope>NUCLEOTIDE SEQUENCE [LARGE SCALE GENOMIC DNA]</scope>
    <source>
        <strain evidence="2 3">BE107</strain>
    </source>
</reference>
<feature type="signal peptide" evidence="1">
    <location>
        <begin position="1"/>
        <end position="21"/>
    </location>
</feature>
<organism evidence="2 3">
    <name type="scientific">Pseudoxanthomonas sacheonensis</name>
    <dbReference type="NCBI Taxonomy" id="443615"/>
    <lineage>
        <taxon>Bacteria</taxon>
        <taxon>Pseudomonadati</taxon>
        <taxon>Pseudomonadota</taxon>
        <taxon>Gammaproteobacteria</taxon>
        <taxon>Lysobacterales</taxon>
        <taxon>Lysobacteraceae</taxon>
        <taxon>Pseudoxanthomonas</taxon>
    </lineage>
</organism>
<accession>A0ABU1RNN2</accession>
<keyword evidence="3" id="KW-1185">Reference proteome</keyword>
<gene>
    <name evidence="2" type="ORF">J2W94_000646</name>
</gene>
<proteinExistence type="predicted"/>
<evidence type="ECO:0000313" key="2">
    <source>
        <dbReference type="EMBL" id="MDR6840382.1"/>
    </source>
</evidence>
<keyword evidence="1" id="KW-0732">Signal</keyword>
<sequence>MKAGKQLLILALWGMAQFAVAQVATENGGYGPIVWPKERQHELAGHYAGTLRDHACENMIARLALDKAHHYVLTVDCSEQGSRARTLRGDWWIDEIAGSCLILNHGDGEEKRFGFRISDDANLLSLDGSDCNAADERDSPHGLKRTGSKR</sequence>
<protein>
    <submittedName>
        <fullName evidence="2">Uncharacterized protein</fullName>
    </submittedName>
</protein>
<name>A0ABU1RNN2_9GAMM</name>
<comment type="caution">
    <text evidence="2">The sequence shown here is derived from an EMBL/GenBank/DDBJ whole genome shotgun (WGS) entry which is preliminary data.</text>
</comment>
<evidence type="ECO:0000313" key="3">
    <source>
        <dbReference type="Proteomes" id="UP001254759"/>
    </source>
</evidence>
<dbReference type="RefSeq" id="WP_310090267.1">
    <property type="nucleotide sequence ID" value="NZ_JAVDTT010000001.1"/>
</dbReference>
<dbReference type="EMBL" id="JAVDTT010000001">
    <property type="protein sequence ID" value="MDR6840382.1"/>
    <property type="molecule type" value="Genomic_DNA"/>
</dbReference>